<dbReference type="GO" id="GO:0016747">
    <property type="term" value="F:acyltransferase activity, transferring groups other than amino-acyl groups"/>
    <property type="evidence" value="ECO:0007669"/>
    <property type="project" value="InterPro"/>
</dbReference>
<proteinExistence type="predicted"/>
<protein>
    <submittedName>
        <fullName evidence="4">GNAT family N-acetyltransferase</fullName>
    </submittedName>
</protein>
<comment type="caution">
    <text evidence="4">The sequence shown here is derived from an EMBL/GenBank/DDBJ whole genome shotgun (WGS) entry which is preliminary data.</text>
</comment>
<reference evidence="4 5" key="1">
    <citation type="submission" date="2018-01" db="EMBL/GenBank/DDBJ databases">
        <authorList>
            <person name="Paulsen S."/>
            <person name="Gram L.K."/>
        </authorList>
    </citation>
    <scope>NUCLEOTIDE SEQUENCE [LARGE SCALE GENOMIC DNA]</scope>
    <source>
        <strain evidence="4 5">S2599</strain>
    </source>
</reference>
<evidence type="ECO:0000313" key="5">
    <source>
        <dbReference type="Proteomes" id="UP000306719"/>
    </source>
</evidence>
<evidence type="ECO:0000256" key="1">
    <source>
        <dbReference type="ARBA" id="ARBA00022679"/>
    </source>
</evidence>
<gene>
    <name evidence="4" type="ORF">CWB98_03135</name>
</gene>
<evidence type="ECO:0000256" key="2">
    <source>
        <dbReference type="ARBA" id="ARBA00023315"/>
    </source>
</evidence>
<feature type="domain" description="N-acetyltransferase" evidence="3">
    <location>
        <begin position="1"/>
        <end position="148"/>
    </location>
</feature>
<dbReference type="SUPFAM" id="SSF55729">
    <property type="entry name" value="Acyl-CoA N-acyltransferases (Nat)"/>
    <property type="match status" value="1"/>
</dbReference>
<keyword evidence="1 4" id="KW-0808">Transferase</keyword>
<dbReference type="OrthoDB" id="9789605at2"/>
<evidence type="ECO:0000259" key="3">
    <source>
        <dbReference type="PROSITE" id="PS51186"/>
    </source>
</evidence>
<reference evidence="5" key="2">
    <citation type="submission" date="2019-06" db="EMBL/GenBank/DDBJ databases">
        <title>Co-occurence of chitin degradation, pigmentation and bioactivity in marine Pseudoalteromonas.</title>
        <authorList>
            <person name="Sonnenschein E.C."/>
            <person name="Bech P.K."/>
        </authorList>
    </citation>
    <scope>NUCLEOTIDE SEQUENCE [LARGE SCALE GENOMIC DNA]</scope>
    <source>
        <strain evidence="5">S2599</strain>
    </source>
</reference>
<dbReference type="PROSITE" id="PS51186">
    <property type="entry name" value="GNAT"/>
    <property type="match status" value="1"/>
</dbReference>
<organism evidence="4 5">
    <name type="scientific">Pseudoalteromonas rubra</name>
    <dbReference type="NCBI Taxonomy" id="43658"/>
    <lineage>
        <taxon>Bacteria</taxon>
        <taxon>Pseudomonadati</taxon>
        <taxon>Pseudomonadota</taxon>
        <taxon>Gammaproteobacteria</taxon>
        <taxon>Alteromonadales</taxon>
        <taxon>Pseudoalteromonadaceae</taxon>
        <taxon>Pseudoalteromonas</taxon>
    </lineage>
</organism>
<dbReference type="RefSeq" id="WP_138543491.1">
    <property type="nucleotide sequence ID" value="NZ_PNCJ01000005.1"/>
</dbReference>
<dbReference type="Gene3D" id="3.40.630.30">
    <property type="match status" value="1"/>
</dbReference>
<evidence type="ECO:0000313" key="4">
    <source>
        <dbReference type="EMBL" id="TMP39595.1"/>
    </source>
</evidence>
<dbReference type="CDD" id="cd04301">
    <property type="entry name" value="NAT_SF"/>
    <property type="match status" value="1"/>
</dbReference>
<dbReference type="Proteomes" id="UP000306719">
    <property type="component" value="Unassembled WGS sequence"/>
</dbReference>
<dbReference type="AlphaFoldDB" id="A0A5S3X6M0"/>
<dbReference type="PANTHER" id="PTHR43800">
    <property type="entry name" value="PEPTIDYL-LYSINE N-ACETYLTRANSFERASE YJAB"/>
    <property type="match status" value="1"/>
</dbReference>
<dbReference type="EMBL" id="PNCJ01000005">
    <property type="protein sequence ID" value="TMP39595.1"/>
    <property type="molecule type" value="Genomic_DNA"/>
</dbReference>
<dbReference type="PANTHER" id="PTHR43800:SF1">
    <property type="entry name" value="PEPTIDYL-LYSINE N-ACETYLTRANSFERASE YJAB"/>
    <property type="match status" value="1"/>
</dbReference>
<sequence length="155" mass="16325">MHVRLAEQKDLDVLSQICMASFDGALANTLPAAGRDTFKAIAAPAAIAARLAQDNQVLVAEIAGQPVGMLELKAGRHIAMLFVTPAQQHKGVGKALINAAFELATEQSVTVSASLPSVGAYQKYGFDLAGEVAKSDGLVYQPMEATLPKHSFYTV</sequence>
<dbReference type="InterPro" id="IPR000182">
    <property type="entry name" value="GNAT_dom"/>
</dbReference>
<keyword evidence="2" id="KW-0012">Acyltransferase</keyword>
<dbReference type="Pfam" id="PF13673">
    <property type="entry name" value="Acetyltransf_10"/>
    <property type="match status" value="1"/>
</dbReference>
<dbReference type="InterPro" id="IPR016181">
    <property type="entry name" value="Acyl_CoA_acyltransferase"/>
</dbReference>
<accession>A0A5S3X6M0</accession>
<name>A0A5S3X6M0_9GAMM</name>